<gene>
    <name evidence="2" type="ORF">J2Z60_001777</name>
</gene>
<feature type="transmembrane region" description="Helical" evidence="1">
    <location>
        <begin position="125"/>
        <end position="147"/>
    </location>
</feature>
<feature type="transmembrane region" description="Helical" evidence="1">
    <location>
        <begin position="181"/>
        <end position="202"/>
    </location>
</feature>
<organism evidence="2 3">
    <name type="scientific">Lactobacillus colini</name>
    <dbReference type="NCBI Taxonomy" id="1819254"/>
    <lineage>
        <taxon>Bacteria</taxon>
        <taxon>Bacillati</taxon>
        <taxon>Bacillota</taxon>
        <taxon>Bacilli</taxon>
        <taxon>Lactobacillales</taxon>
        <taxon>Lactobacillaceae</taxon>
        <taxon>Lactobacillus</taxon>
    </lineage>
</organism>
<dbReference type="Pfam" id="PF07314">
    <property type="entry name" value="Lit"/>
    <property type="match status" value="1"/>
</dbReference>
<keyword evidence="1" id="KW-1133">Transmembrane helix</keyword>
<protein>
    <submittedName>
        <fullName evidence="2">Integral membrane protein (TIGR01906 family)</fullName>
    </submittedName>
</protein>
<accession>A0ABS4MH01</accession>
<dbReference type="RefSeq" id="WP_209687322.1">
    <property type="nucleotide sequence ID" value="NZ_JAGGLU010000011.1"/>
</dbReference>
<feature type="transmembrane region" description="Helical" evidence="1">
    <location>
        <begin position="94"/>
        <end position="113"/>
    </location>
</feature>
<dbReference type="NCBIfam" id="TIGR01906">
    <property type="entry name" value="integ_TIGR01906"/>
    <property type="match status" value="1"/>
</dbReference>
<keyword evidence="3" id="KW-1185">Reference proteome</keyword>
<feature type="transmembrane region" description="Helical" evidence="1">
    <location>
        <begin position="12"/>
        <end position="35"/>
    </location>
</feature>
<keyword evidence="1" id="KW-0472">Membrane</keyword>
<evidence type="ECO:0000313" key="3">
    <source>
        <dbReference type="Proteomes" id="UP001519292"/>
    </source>
</evidence>
<keyword evidence="1" id="KW-0812">Transmembrane</keyword>
<reference evidence="2 3" key="1">
    <citation type="submission" date="2021-03" db="EMBL/GenBank/DDBJ databases">
        <title>Genomic Encyclopedia of Type Strains, Phase IV (KMG-IV): sequencing the most valuable type-strain genomes for metagenomic binning, comparative biology and taxonomic classification.</title>
        <authorList>
            <person name="Goeker M."/>
        </authorList>
    </citation>
    <scope>NUCLEOTIDE SEQUENCE [LARGE SCALE GENOMIC DNA]</scope>
    <source>
        <strain evidence="2 3">DSM 101872</strain>
    </source>
</reference>
<dbReference type="EMBL" id="JAGGLU010000011">
    <property type="protein sequence ID" value="MBP2058592.1"/>
    <property type="molecule type" value="Genomic_DNA"/>
</dbReference>
<proteinExistence type="predicted"/>
<dbReference type="Proteomes" id="UP001519292">
    <property type="component" value="Unassembled WGS sequence"/>
</dbReference>
<name>A0ABS4MH01_9LACO</name>
<evidence type="ECO:0000313" key="2">
    <source>
        <dbReference type="EMBL" id="MBP2058592.1"/>
    </source>
</evidence>
<comment type="caution">
    <text evidence="2">The sequence shown here is derived from an EMBL/GenBank/DDBJ whole genome shotgun (WGS) entry which is preliminary data.</text>
</comment>
<sequence>MASLRKKSIIVIIYNFLFAIATSVIGAIILSWPLLAASINLEHTAAIVKLPIEVIIKNYNQLMFYLLWPFKKTLKMTNFPTSSQAAQHFYECKLLFGLALIAFIVGVIILVFLSRRKKLSYLRLTSVEIIVFMLIPLTLLPLALINFDQFFIEFHHLLFNNNNWLFDPSTDPIINVLTENFFASCFASGIIIYELYFGILFYKCKKEL</sequence>
<evidence type="ECO:0000256" key="1">
    <source>
        <dbReference type="SAM" id="Phobius"/>
    </source>
</evidence>
<dbReference type="InterPro" id="IPR010178">
    <property type="entry name" value="Lit"/>
</dbReference>